<dbReference type="Proteomes" id="UP000287336">
    <property type="component" value="Unassembled WGS sequence"/>
</dbReference>
<dbReference type="InterPro" id="IPR044000">
    <property type="entry name" value="Phage_tube_2"/>
</dbReference>
<accession>A0A3S0WEQ3</accession>
<keyword evidence="3" id="KW-1185">Reference proteome</keyword>
<protein>
    <recommendedName>
        <fullName evidence="4">Major tail protein</fullName>
    </recommendedName>
</protein>
<proteinExistence type="predicted"/>
<organism evidence="2 3">
    <name type="scientific">Vreelandella andesensis</name>
    <dbReference type="NCBI Taxonomy" id="447567"/>
    <lineage>
        <taxon>Bacteria</taxon>
        <taxon>Pseudomonadati</taxon>
        <taxon>Pseudomonadota</taxon>
        <taxon>Gammaproteobacteria</taxon>
        <taxon>Oceanospirillales</taxon>
        <taxon>Halomonadaceae</taxon>
        <taxon>Vreelandella</taxon>
    </lineage>
</organism>
<comment type="caution">
    <text evidence="2">The sequence shown here is derived from an EMBL/GenBank/DDBJ whole genome shotgun (WGS) entry which is preliminary data.</text>
</comment>
<evidence type="ECO:0000313" key="3">
    <source>
        <dbReference type="Proteomes" id="UP000287336"/>
    </source>
</evidence>
<sequence>MSESNRVRIAYREAGSVEPWQIIRRTGDALTAGTETVRSDEIRSDRQRSGQKATTITAGGTLDFEMSSGSFDSFLAAALCTDWTTDVLTVGTTTKRFDVIKSYLADDEHIVFKDMEVGQLSLTAESGQKITGQITFAGREVDDDYDITGDTFTEATTGLIFDSSNNLNGVTVDGMPLSGTVFKALGLTINNNHQTDQAVGEKFQNHFKGSCDITTTSTIRMASAALDLWRSSTLGNVPVALAFNMADGNGYSYAFELGEVYLSTEPPSGALDAILDLSADGTAAVDSTGEMITITRVTV</sequence>
<feature type="compositionally biased region" description="Basic and acidic residues" evidence="1">
    <location>
        <begin position="37"/>
        <end position="48"/>
    </location>
</feature>
<evidence type="ECO:0000313" key="2">
    <source>
        <dbReference type="EMBL" id="RUR26844.1"/>
    </source>
</evidence>
<reference evidence="2 3" key="1">
    <citation type="submission" date="2018-12" db="EMBL/GenBank/DDBJ databases">
        <title>three novel Halomonas strain isolated from plants.</title>
        <authorList>
            <person name="Sun C."/>
        </authorList>
    </citation>
    <scope>NUCLEOTIDE SEQUENCE [LARGE SCALE GENOMIC DNA]</scope>
    <source>
        <strain evidence="2 3">DSM 19434</strain>
    </source>
</reference>
<dbReference type="AlphaFoldDB" id="A0A3S0WEQ3"/>
<name>A0A3S0WEQ3_9GAMM</name>
<dbReference type="EMBL" id="RZHG01000030">
    <property type="protein sequence ID" value="RUR26844.1"/>
    <property type="molecule type" value="Genomic_DNA"/>
</dbReference>
<dbReference type="Pfam" id="PF18906">
    <property type="entry name" value="Phage_tube_2"/>
    <property type="match status" value="1"/>
</dbReference>
<evidence type="ECO:0000256" key="1">
    <source>
        <dbReference type="SAM" id="MobiDB-lite"/>
    </source>
</evidence>
<dbReference type="RefSeq" id="WP_126949128.1">
    <property type="nucleotide sequence ID" value="NZ_RZHG01000030.1"/>
</dbReference>
<dbReference type="OrthoDB" id="6182034at2"/>
<gene>
    <name evidence="2" type="ORF">ELY33_17195</name>
</gene>
<evidence type="ECO:0008006" key="4">
    <source>
        <dbReference type="Google" id="ProtNLM"/>
    </source>
</evidence>
<feature type="region of interest" description="Disordered" evidence="1">
    <location>
        <begin position="34"/>
        <end position="54"/>
    </location>
</feature>